<dbReference type="Gene3D" id="3.10.490.10">
    <property type="entry name" value="Gamma-glutamyl cyclotransferase-like"/>
    <property type="match status" value="1"/>
</dbReference>
<dbReference type="Pfam" id="PF06094">
    <property type="entry name" value="GGACT"/>
    <property type="match status" value="1"/>
</dbReference>
<accession>A0A1G9E4F3</accession>
<dbReference type="InterPro" id="IPR036568">
    <property type="entry name" value="GGCT-like_sf"/>
</dbReference>
<name>A0A1G9E4F3_9RHOB</name>
<gene>
    <name evidence="2" type="ORF">SAMN05216257_104145</name>
</gene>
<organism evidence="2 3">
    <name type="scientific">Meinhardsimonia xiamenensis</name>
    <dbReference type="NCBI Taxonomy" id="990712"/>
    <lineage>
        <taxon>Bacteria</taxon>
        <taxon>Pseudomonadati</taxon>
        <taxon>Pseudomonadota</taxon>
        <taxon>Alphaproteobacteria</taxon>
        <taxon>Rhodobacterales</taxon>
        <taxon>Paracoccaceae</taxon>
        <taxon>Meinhardsimonia</taxon>
    </lineage>
</organism>
<proteinExistence type="predicted"/>
<protein>
    <submittedName>
        <fullName evidence="2">Gamma-glutamyl cyclotransferase, AIG2-like</fullName>
    </submittedName>
</protein>
<evidence type="ECO:0000259" key="1">
    <source>
        <dbReference type="Pfam" id="PF06094"/>
    </source>
</evidence>
<evidence type="ECO:0000313" key="3">
    <source>
        <dbReference type="Proteomes" id="UP000199328"/>
    </source>
</evidence>
<evidence type="ECO:0000313" key="2">
    <source>
        <dbReference type="EMBL" id="SDK70937.1"/>
    </source>
</evidence>
<dbReference type="EMBL" id="FNFV01000004">
    <property type="protein sequence ID" value="SDK70937.1"/>
    <property type="molecule type" value="Genomic_DNA"/>
</dbReference>
<sequence length="193" mass="21943">MLRAMADPFFFGYGSLVNRATHGYVDAYPARVKGWRRVWRHTALRPVAFLTAEPAPDVEIEGLMAAVPGGDWRALDERERAYERRPVTEAADHPVGRPVAVHIYTIPEGRHGRPDEAHPVLLSYLDTVVQGYLREFGEEGVARFFLTTAGWDAPILNDRDGPRYPRARSLRPEERVLVDDWLRDIEARVIQAT</sequence>
<feature type="domain" description="Gamma-glutamylcyclotransferase AIG2-like" evidence="1">
    <location>
        <begin position="11"/>
        <end position="111"/>
    </location>
</feature>
<dbReference type="Proteomes" id="UP000199328">
    <property type="component" value="Unassembled WGS sequence"/>
</dbReference>
<keyword evidence="3" id="KW-1185">Reference proteome</keyword>
<dbReference type="GO" id="GO:0016740">
    <property type="term" value="F:transferase activity"/>
    <property type="evidence" value="ECO:0007669"/>
    <property type="project" value="UniProtKB-KW"/>
</dbReference>
<keyword evidence="2" id="KW-0808">Transferase</keyword>
<dbReference type="CDD" id="cd06661">
    <property type="entry name" value="GGCT_like"/>
    <property type="match status" value="1"/>
</dbReference>
<dbReference type="InterPro" id="IPR009288">
    <property type="entry name" value="AIG2-like_dom"/>
</dbReference>
<dbReference type="SUPFAM" id="SSF110857">
    <property type="entry name" value="Gamma-glutamyl cyclotransferase-like"/>
    <property type="match status" value="1"/>
</dbReference>
<dbReference type="AlphaFoldDB" id="A0A1G9E4F3"/>
<dbReference type="InterPro" id="IPR013024">
    <property type="entry name" value="GGCT-like"/>
</dbReference>
<reference evidence="3" key="1">
    <citation type="submission" date="2016-10" db="EMBL/GenBank/DDBJ databases">
        <authorList>
            <person name="Varghese N."/>
            <person name="Submissions S."/>
        </authorList>
    </citation>
    <scope>NUCLEOTIDE SEQUENCE [LARGE SCALE GENOMIC DNA]</scope>
    <source>
        <strain evidence="3">CGMCC 1.10789</strain>
    </source>
</reference>
<dbReference type="STRING" id="990712.SAMN05216257_104145"/>